<feature type="domain" description="Sialate O-acetylesterase" evidence="3">
    <location>
        <begin position="115"/>
        <end position="355"/>
    </location>
</feature>
<reference evidence="4 5" key="1">
    <citation type="journal article" date="2017" name="Nat. Ecol. Evol.">
        <title>Scallop genome provides insights into evolution of bilaterian karyotype and development.</title>
        <authorList>
            <person name="Wang S."/>
            <person name="Zhang J."/>
            <person name="Jiao W."/>
            <person name="Li J."/>
            <person name="Xun X."/>
            <person name="Sun Y."/>
            <person name="Guo X."/>
            <person name="Huan P."/>
            <person name="Dong B."/>
            <person name="Zhang L."/>
            <person name="Hu X."/>
            <person name="Sun X."/>
            <person name="Wang J."/>
            <person name="Zhao C."/>
            <person name="Wang Y."/>
            <person name="Wang D."/>
            <person name="Huang X."/>
            <person name="Wang R."/>
            <person name="Lv J."/>
            <person name="Li Y."/>
            <person name="Zhang Z."/>
            <person name="Liu B."/>
            <person name="Lu W."/>
            <person name="Hui Y."/>
            <person name="Liang J."/>
            <person name="Zhou Z."/>
            <person name="Hou R."/>
            <person name="Li X."/>
            <person name="Liu Y."/>
            <person name="Li H."/>
            <person name="Ning X."/>
            <person name="Lin Y."/>
            <person name="Zhao L."/>
            <person name="Xing Q."/>
            <person name="Dou J."/>
            <person name="Li Y."/>
            <person name="Mao J."/>
            <person name="Guo H."/>
            <person name="Dou H."/>
            <person name="Li T."/>
            <person name="Mu C."/>
            <person name="Jiang W."/>
            <person name="Fu Q."/>
            <person name="Fu X."/>
            <person name="Miao Y."/>
            <person name="Liu J."/>
            <person name="Yu Q."/>
            <person name="Li R."/>
            <person name="Liao H."/>
            <person name="Li X."/>
            <person name="Kong Y."/>
            <person name="Jiang Z."/>
            <person name="Chourrout D."/>
            <person name="Li R."/>
            <person name="Bao Z."/>
        </authorList>
    </citation>
    <scope>NUCLEOTIDE SEQUENCE [LARGE SCALE GENOMIC DNA]</scope>
    <source>
        <strain evidence="4 5">PY_sf001</strain>
    </source>
</reference>
<feature type="chain" id="PRO_5013392681" evidence="2">
    <location>
        <begin position="24"/>
        <end position="501"/>
    </location>
</feature>
<evidence type="ECO:0000259" key="3">
    <source>
        <dbReference type="Pfam" id="PF03629"/>
    </source>
</evidence>
<gene>
    <name evidence="4" type="ORF">KP79_PYT06912</name>
</gene>
<evidence type="ECO:0000313" key="4">
    <source>
        <dbReference type="EMBL" id="OWF44713.1"/>
    </source>
</evidence>
<dbReference type="Pfam" id="PF03629">
    <property type="entry name" value="SASA"/>
    <property type="match status" value="1"/>
</dbReference>
<dbReference type="GO" id="GO:0005975">
    <property type="term" value="P:carbohydrate metabolic process"/>
    <property type="evidence" value="ECO:0007669"/>
    <property type="project" value="TreeGrafter"/>
</dbReference>
<dbReference type="AlphaFoldDB" id="A0A210Q7K1"/>
<dbReference type="Gene3D" id="3.40.50.1110">
    <property type="entry name" value="SGNH hydrolase"/>
    <property type="match status" value="1"/>
</dbReference>
<keyword evidence="1" id="KW-0378">Hydrolase</keyword>
<organism evidence="4 5">
    <name type="scientific">Mizuhopecten yessoensis</name>
    <name type="common">Japanese scallop</name>
    <name type="synonym">Patinopecten yessoensis</name>
    <dbReference type="NCBI Taxonomy" id="6573"/>
    <lineage>
        <taxon>Eukaryota</taxon>
        <taxon>Metazoa</taxon>
        <taxon>Spiralia</taxon>
        <taxon>Lophotrochozoa</taxon>
        <taxon>Mollusca</taxon>
        <taxon>Bivalvia</taxon>
        <taxon>Autobranchia</taxon>
        <taxon>Pteriomorphia</taxon>
        <taxon>Pectinida</taxon>
        <taxon>Pectinoidea</taxon>
        <taxon>Pectinidae</taxon>
        <taxon>Mizuhopecten</taxon>
    </lineage>
</organism>
<keyword evidence="2" id="KW-0732">Signal</keyword>
<dbReference type="Proteomes" id="UP000242188">
    <property type="component" value="Unassembled WGS sequence"/>
</dbReference>
<accession>A0A210Q7K1</accession>
<dbReference type="OrthoDB" id="42638at2759"/>
<protein>
    <submittedName>
        <fullName evidence="4">Sialate O-acetylesterase</fullName>
    </submittedName>
</protein>
<dbReference type="PANTHER" id="PTHR22901">
    <property type="entry name" value="SIALATE O-ACETYLESTERASE"/>
    <property type="match status" value="1"/>
</dbReference>
<dbReference type="SUPFAM" id="SSF52266">
    <property type="entry name" value="SGNH hydrolase"/>
    <property type="match status" value="1"/>
</dbReference>
<feature type="signal peptide" evidence="2">
    <location>
        <begin position="1"/>
        <end position="23"/>
    </location>
</feature>
<proteinExistence type="predicted"/>
<dbReference type="InterPro" id="IPR036514">
    <property type="entry name" value="SGNH_hydro_sf"/>
</dbReference>
<name>A0A210Q7K1_MIZYE</name>
<dbReference type="InterPro" id="IPR005181">
    <property type="entry name" value="SASA"/>
</dbReference>
<comment type="caution">
    <text evidence="4">The sequence shown here is derived from an EMBL/GenBank/DDBJ whole genome shotgun (WGS) entry which is preliminary data.</text>
</comment>
<evidence type="ECO:0000256" key="1">
    <source>
        <dbReference type="ARBA" id="ARBA00022801"/>
    </source>
</evidence>
<dbReference type="PANTHER" id="PTHR22901:SF0">
    <property type="entry name" value="SIALATE O-ACETYLESTERASE"/>
    <property type="match status" value="1"/>
</dbReference>
<dbReference type="GO" id="GO:0001681">
    <property type="term" value="F:sialate O-acetylesterase activity"/>
    <property type="evidence" value="ECO:0007669"/>
    <property type="project" value="InterPro"/>
</dbReference>
<sequence length="501" mass="55864">MMAVMDKFILITVLISLSHVCESAFTFASTYEDHMVLQKGPRGAVVWGKSTKLGDTVHVSLNGHEVAHANVTHDEYGGLMWIVKVVMNTNNYGPYNLTALSSLGELTLHDVMFGDVWVCSGQSNMVFPLLWLVNATEEYEDASNYANVRVFREPFHQSNVSLEDYRPYLPWSRPTEHSLKSFSAVCWLFGKRLSSQFQYPIGLMETNVGGTRIESWSSPEALSACPSTRRVTGHSTLWNGMVTPLLRNTIYGAIWYQGEANIHKPNLYSCQFPAMIADWRHKFSAASQHTTSPNFPFGFVQLAANRNVSATTGFPSLRWAQTADYGTVPNAKMPNTFMAVAMDLPDFDSPHGNIHPRFKHDVASRLALSALGVAYHQSGLEYQGPYPSDYHVTGHSLNIEYNHGRTPIRLTVNATRTGVGAEFEVCCSVHHCPNTYRHWKSAPITSHDVSSVTLDTSTCGNVALSAVRYAWRESPCEFKQCAVYGRDTDLPAPTFYHSFHG</sequence>
<evidence type="ECO:0000313" key="5">
    <source>
        <dbReference type="Proteomes" id="UP000242188"/>
    </source>
</evidence>
<dbReference type="EMBL" id="NEDP02004694">
    <property type="protein sequence ID" value="OWF44713.1"/>
    <property type="molecule type" value="Genomic_DNA"/>
</dbReference>
<dbReference type="InterPro" id="IPR039329">
    <property type="entry name" value="SIAE"/>
</dbReference>
<keyword evidence="5" id="KW-1185">Reference proteome</keyword>
<evidence type="ECO:0000256" key="2">
    <source>
        <dbReference type="SAM" id="SignalP"/>
    </source>
</evidence>